<accession>Q751Q7</accession>
<gene>
    <name evidence="2" type="ORF">AGOS_AGL367C</name>
</gene>
<organism evidence="2 3">
    <name type="scientific">Eremothecium gossypii (strain ATCC 10895 / CBS 109.51 / FGSC 9923 / NRRL Y-1056)</name>
    <name type="common">Yeast</name>
    <name type="synonym">Ashbya gossypii</name>
    <dbReference type="NCBI Taxonomy" id="284811"/>
    <lineage>
        <taxon>Eukaryota</taxon>
        <taxon>Fungi</taxon>
        <taxon>Dikarya</taxon>
        <taxon>Ascomycota</taxon>
        <taxon>Saccharomycotina</taxon>
        <taxon>Saccharomycetes</taxon>
        <taxon>Saccharomycetales</taxon>
        <taxon>Saccharomycetaceae</taxon>
        <taxon>Eremothecium</taxon>
    </lineage>
</organism>
<dbReference type="GeneID" id="4622590"/>
<keyword evidence="1" id="KW-1133">Transmembrane helix</keyword>
<feature type="transmembrane region" description="Helical" evidence="1">
    <location>
        <begin position="68"/>
        <end position="88"/>
    </location>
</feature>
<proteinExistence type="predicted"/>
<dbReference type="RefSeq" id="NP_986299.1">
    <property type="nucleotide sequence ID" value="NM_211361.1"/>
</dbReference>
<evidence type="ECO:0000256" key="1">
    <source>
        <dbReference type="SAM" id="Phobius"/>
    </source>
</evidence>
<feature type="transmembrane region" description="Helical" evidence="1">
    <location>
        <begin position="123"/>
        <end position="143"/>
    </location>
</feature>
<feature type="transmembrane region" description="Helical" evidence="1">
    <location>
        <begin position="163"/>
        <end position="184"/>
    </location>
</feature>
<dbReference type="InParanoid" id="Q751Q7"/>
<dbReference type="KEGG" id="ago:AGOS_AGL367C"/>
<dbReference type="EMBL" id="AE016820">
    <property type="protein sequence ID" value="AAS54123.1"/>
    <property type="molecule type" value="Genomic_DNA"/>
</dbReference>
<keyword evidence="1" id="KW-0812">Transmembrane</keyword>
<feature type="transmembrane region" description="Helical" evidence="1">
    <location>
        <begin position="23"/>
        <end position="48"/>
    </location>
</feature>
<protein>
    <submittedName>
        <fullName evidence="2">AGL367Cp</fullName>
    </submittedName>
</protein>
<evidence type="ECO:0000313" key="3">
    <source>
        <dbReference type="Proteomes" id="UP000000591"/>
    </source>
</evidence>
<evidence type="ECO:0000313" key="2">
    <source>
        <dbReference type="EMBL" id="AAS54123.1"/>
    </source>
</evidence>
<dbReference type="AlphaFoldDB" id="Q751Q7"/>
<keyword evidence="1" id="KW-0472">Membrane</keyword>
<keyword evidence="3" id="KW-1185">Reference proteome</keyword>
<dbReference type="HOGENOM" id="CLU_1331661_0_0_1"/>
<name>Q751Q7_EREGS</name>
<reference evidence="3" key="2">
    <citation type="journal article" date="2013" name="G3 (Bethesda)">
        <title>Genomes of Ashbya fungi isolated from insects reveal four mating-type loci, numerous translocations, lack of transposons, and distinct gene duplications.</title>
        <authorList>
            <person name="Dietrich F.S."/>
            <person name="Voegeli S."/>
            <person name="Kuo S."/>
            <person name="Philippsen P."/>
        </authorList>
    </citation>
    <scope>GENOME REANNOTATION</scope>
    <source>
        <strain evidence="3">ATCC 10895 / CBS 109.51 / FGSC 9923 / NRRL Y-1056</strain>
    </source>
</reference>
<sequence>METQPLLKTSDHMRLAIKISDCLLHWGPSIIFCKAALALFFYTLYIPFSTCCLAKAHSLNESDVFTERLHYIGTVDLMAIGGAAMAFITTNAMLEDFIANITSLKWNGPIGDPDFRRIITLRLVIILPLWIWQFPVWFPALGIKVGSLLLHFLPLVDSWHEEGILIFYATSSAAMLVYMIYSYVASHFTKSPKEGTFESEEESLSV</sequence>
<reference evidence="2 3" key="1">
    <citation type="journal article" date="2004" name="Science">
        <title>The Ashbya gossypii genome as a tool for mapping the ancient Saccharomyces cerevisiae genome.</title>
        <authorList>
            <person name="Dietrich F.S."/>
            <person name="Voegeli S."/>
            <person name="Brachat S."/>
            <person name="Lerch A."/>
            <person name="Gates K."/>
            <person name="Steiner S."/>
            <person name="Mohr C."/>
            <person name="Pohlmann R."/>
            <person name="Luedi P."/>
            <person name="Choi S."/>
            <person name="Wing R.A."/>
            <person name="Flavier A."/>
            <person name="Gaffney T.D."/>
            <person name="Philippsen P."/>
        </authorList>
    </citation>
    <scope>NUCLEOTIDE SEQUENCE [LARGE SCALE GENOMIC DNA]</scope>
    <source>
        <strain evidence="3">ATCC 10895 / CBS 109.51 / FGSC 9923 / NRRL Y-1056</strain>
    </source>
</reference>
<dbReference type="Proteomes" id="UP000000591">
    <property type="component" value="Chromosome VII"/>
</dbReference>